<dbReference type="Proteomes" id="UP000824469">
    <property type="component" value="Unassembled WGS sequence"/>
</dbReference>
<dbReference type="AlphaFoldDB" id="A0AA38LM06"/>
<feature type="non-terminal residue" evidence="1">
    <location>
        <position position="103"/>
    </location>
</feature>
<keyword evidence="2" id="KW-1185">Reference proteome</keyword>
<organism evidence="1 2">
    <name type="scientific">Taxus chinensis</name>
    <name type="common">Chinese yew</name>
    <name type="synonym">Taxus wallichiana var. chinensis</name>
    <dbReference type="NCBI Taxonomy" id="29808"/>
    <lineage>
        <taxon>Eukaryota</taxon>
        <taxon>Viridiplantae</taxon>
        <taxon>Streptophyta</taxon>
        <taxon>Embryophyta</taxon>
        <taxon>Tracheophyta</taxon>
        <taxon>Spermatophyta</taxon>
        <taxon>Pinopsida</taxon>
        <taxon>Pinidae</taxon>
        <taxon>Conifers II</taxon>
        <taxon>Cupressales</taxon>
        <taxon>Taxaceae</taxon>
        <taxon>Taxus</taxon>
    </lineage>
</organism>
<comment type="caution">
    <text evidence="1">The sequence shown here is derived from an EMBL/GenBank/DDBJ whole genome shotgun (WGS) entry which is preliminary data.</text>
</comment>
<accession>A0AA38LM06</accession>
<reference evidence="1 2" key="1">
    <citation type="journal article" date="2021" name="Nat. Plants">
        <title>The Taxus genome provides insights into paclitaxel biosynthesis.</title>
        <authorList>
            <person name="Xiong X."/>
            <person name="Gou J."/>
            <person name="Liao Q."/>
            <person name="Li Y."/>
            <person name="Zhou Q."/>
            <person name="Bi G."/>
            <person name="Li C."/>
            <person name="Du R."/>
            <person name="Wang X."/>
            <person name="Sun T."/>
            <person name="Guo L."/>
            <person name="Liang H."/>
            <person name="Lu P."/>
            <person name="Wu Y."/>
            <person name="Zhang Z."/>
            <person name="Ro D.K."/>
            <person name="Shang Y."/>
            <person name="Huang S."/>
            <person name="Yan J."/>
        </authorList>
    </citation>
    <scope>NUCLEOTIDE SEQUENCE [LARGE SCALE GENOMIC DNA]</scope>
    <source>
        <strain evidence="1">Ta-2019</strain>
    </source>
</reference>
<sequence>SITTDIESSYKTLRERNSSLAQIDYLLAKRIEKISPGTEEGARKEIFFQEWKRSTGGTLFLSGTQDGRGRNSFSLRRARWTWARKGLILSWAREIGMQEVQGT</sequence>
<evidence type="ECO:0000313" key="2">
    <source>
        <dbReference type="Proteomes" id="UP000824469"/>
    </source>
</evidence>
<proteinExistence type="predicted"/>
<evidence type="ECO:0000313" key="1">
    <source>
        <dbReference type="EMBL" id="KAH9328669.1"/>
    </source>
</evidence>
<dbReference type="EMBL" id="JAHRHJ020000001">
    <property type="protein sequence ID" value="KAH9328669.1"/>
    <property type="molecule type" value="Genomic_DNA"/>
</dbReference>
<protein>
    <submittedName>
        <fullName evidence="1">Uncharacterized protein</fullName>
    </submittedName>
</protein>
<gene>
    <name evidence="1" type="ORF">KI387_000777</name>
</gene>
<feature type="non-terminal residue" evidence="1">
    <location>
        <position position="1"/>
    </location>
</feature>
<name>A0AA38LM06_TAXCH</name>